<accession>A0A2P5CZT0</accession>
<protein>
    <recommendedName>
        <fullName evidence="3">Pentatricopeptide repeat</fullName>
    </recommendedName>
</protein>
<evidence type="ECO:0008006" key="3">
    <source>
        <dbReference type="Google" id="ProtNLM"/>
    </source>
</evidence>
<proteinExistence type="predicted"/>
<gene>
    <name evidence="1" type="ORF">PanWU01x14_109650</name>
</gene>
<keyword evidence="2" id="KW-1185">Reference proteome</keyword>
<reference evidence="2" key="1">
    <citation type="submission" date="2016-06" db="EMBL/GenBank/DDBJ databases">
        <title>Parallel loss of symbiosis genes in relatives of nitrogen-fixing non-legume Parasponia.</title>
        <authorList>
            <person name="Van Velzen R."/>
            <person name="Holmer R."/>
            <person name="Bu F."/>
            <person name="Rutten L."/>
            <person name="Van Zeijl A."/>
            <person name="Liu W."/>
            <person name="Santuari L."/>
            <person name="Cao Q."/>
            <person name="Sharma T."/>
            <person name="Shen D."/>
            <person name="Roswanjaya Y."/>
            <person name="Wardhani T."/>
            <person name="Kalhor M.S."/>
            <person name="Jansen J."/>
            <person name="Van den Hoogen J."/>
            <person name="Gungor B."/>
            <person name="Hartog M."/>
            <person name="Hontelez J."/>
            <person name="Verver J."/>
            <person name="Yang W.-C."/>
            <person name="Schijlen E."/>
            <person name="Repin R."/>
            <person name="Schilthuizen M."/>
            <person name="Schranz E."/>
            <person name="Heidstra R."/>
            <person name="Miyata K."/>
            <person name="Fedorova E."/>
            <person name="Kohlen W."/>
            <person name="Bisseling T."/>
            <person name="Smit S."/>
            <person name="Geurts R."/>
        </authorList>
    </citation>
    <scope>NUCLEOTIDE SEQUENCE [LARGE SCALE GENOMIC DNA]</scope>
    <source>
        <strain evidence="2">cv. WU1-14</strain>
    </source>
</reference>
<dbReference type="Proteomes" id="UP000237105">
    <property type="component" value="Unassembled WGS sequence"/>
</dbReference>
<comment type="caution">
    <text evidence="1">The sequence shown here is derived from an EMBL/GenBank/DDBJ whole genome shotgun (WGS) entry which is preliminary data.</text>
</comment>
<sequence length="133" mass="14943">MSIQNIIKNLKTVKKLHLHPPKRYQEILNVVSSKPPMSGSSTSSSLSNLVLADPRVKSSTCLKFFNFLIKNQSFISFKPDLQAQWTLIGRLVKARNFSQAENLFRSVSIHESSGYPFADIASPVEIFCDETLV</sequence>
<dbReference type="EMBL" id="JXTB01000079">
    <property type="protein sequence ID" value="PON66543.1"/>
    <property type="molecule type" value="Genomic_DNA"/>
</dbReference>
<evidence type="ECO:0000313" key="2">
    <source>
        <dbReference type="Proteomes" id="UP000237105"/>
    </source>
</evidence>
<evidence type="ECO:0000313" key="1">
    <source>
        <dbReference type="EMBL" id="PON66543.1"/>
    </source>
</evidence>
<dbReference type="OrthoDB" id="185373at2759"/>
<organism evidence="1 2">
    <name type="scientific">Parasponia andersonii</name>
    <name type="common">Sponia andersonii</name>
    <dbReference type="NCBI Taxonomy" id="3476"/>
    <lineage>
        <taxon>Eukaryota</taxon>
        <taxon>Viridiplantae</taxon>
        <taxon>Streptophyta</taxon>
        <taxon>Embryophyta</taxon>
        <taxon>Tracheophyta</taxon>
        <taxon>Spermatophyta</taxon>
        <taxon>Magnoliopsida</taxon>
        <taxon>eudicotyledons</taxon>
        <taxon>Gunneridae</taxon>
        <taxon>Pentapetalae</taxon>
        <taxon>rosids</taxon>
        <taxon>fabids</taxon>
        <taxon>Rosales</taxon>
        <taxon>Cannabaceae</taxon>
        <taxon>Parasponia</taxon>
    </lineage>
</organism>
<name>A0A2P5CZT0_PARAD</name>
<dbReference type="AlphaFoldDB" id="A0A2P5CZT0"/>